<comment type="subcellular location">
    <subcellularLocation>
        <location evidence="1">Cell envelope</location>
    </subcellularLocation>
</comment>
<keyword evidence="3" id="KW-0813">Transport</keyword>
<protein>
    <submittedName>
        <fullName evidence="7">ABC transporter substrate-binding protein</fullName>
    </submittedName>
</protein>
<dbReference type="AlphaFoldDB" id="A0A6A8A6Q2"/>
<evidence type="ECO:0000256" key="4">
    <source>
        <dbReference type="ARBA" id="ARBA00022496"/>
    </source>
</evidence>
<dbReference type="PROSITE" id="PS50983">
    <property type="entry name" value="FE_B12_PBP"/>
    <property type="match status" value="1"/>
</dbReference>
<reference evidence="7 8" key="1">
    <citation type="submission" date="2019-11" db="EMBL/GenBank/DDBJ databases">
        <title>Genome analysis of Rhizobacterium cereale a novel genus and species isolated from maize roots in North Spain.</title>
        <authorList>
            <person name="Menendez E."/>
            <person name="Flores-Felix J.D."/>
            <person name="Ramirez-Bahena M.-H."/>
            <person name="Igual J.M."/>
            <person name="Garcia-Fraile P."/>
            <person name="Peix A."/>
            <person name="Velazquez E."/>
        </authorList>
    </citation>
    <scope>NUCLEOTIDE SEQUENCE [LARGE SCALE GENOMIC DNA]</scope>
    <source>
        <strain evidence="7 8">RZME27</strain>
    </source>
</reference>
<dbReference type="InterPro" id="IPR051313">
    <property type="entry name" value="Bact_iron-sidero_bind"/>
</dbReference>
<keyword evidence="4" id="KW-0408">Iron</keyword>
<dbReference type="EMBL" id="WIXI01000042">
    <property type="protein sequence ID" value="MQY46833.1"/>
    <property type="molecule type" value="Genomic_DNA"/>
</dbReference>
<dbReference type="CDD" id="cd01146">
    <property type="entry name" value="FhuD"/>
    <property type="match status" value="1"/>
</dbReference>
<gene>
    <name evidence="7" type="ORF">GAO09_12410</name>
</gene>
<evidence type="ECO:0000313" key="7">
    <source>
        <dbReference type="EMBL" id="MQY46833.1"/>
    </source>
</evidence>
<dbReference type="InterPro" id="IPR002491">
    <property type="entry name" value="ABC_transptr_periplasmic_BD"/>
</dbReference>
<dbReference type="PANTHER" id="PTHR30532">
    <property type="entry name" value="IRON III DICITRATE-BINDING PERIPLASMIC PROTEIN"/>
    <property type="match status" value="1"/>
</dbReference>
<sequence length="274" mass="29245">MAAVMVPAFPMAAATTPRIAVLDWGWAESLLALQVAPLAVAEAPLYGDRVVVPALPGDTIDLGLRSWPNMELLRDLKPDLILAQAGYGVSAARLNEIAPTLALPLYSTERKPLQAADDAIREIAARIGKETAAADYLQHSYARLDAVGRAAKAYDGRPVLIIKFADDRVIDIYGPGGLFDDVLNRIGIANAWDGPTNNWGFATAGLEAIGRYPDARVIIIEPGPSGTLLESALWQSLPAVRAGLVTMIPPTWVFGAFPSAMRFAEVLRHGLGIS</sequence>
<keyword evidence="8" id="KW-1185">Reference proteome</keyword>
<evidence type="ECO:0000256" key="2">
    <source>
        <dbReference type="ARBA" id="ARBA00008814"/>
    </source>
</evidence>
<dbReference type="GO" id="GO:0030288">
    <property type="term" value="C:outer membrane-bounded periplasmic space"/>
    <property type="evidence" value="ECO:0007669"/>
    <property type="project" value="TreeGrafter"/>
</dbReference>
<dbReference type="Proteomes" id="UP000435138">
    <property type="component" value="Unassembled WGS sequence"/>
</dbReference>
<dbReference type="SUPFAM" id="SSF53807">
    <property type="entry name" value="Helical backbone' metal receptor"/>
    <property type="match status" value="1"/>
</dbReference>
<evidence type="ECO:0000313" key="8">
    <source>
        <dbReference type="Proteomes" id="UP000435138"/>
    </source>
</evidence>
<dbReference type="Pfam" id="PF01497">
    <property type="entry name" value="Peripla_BP_2"/>
    <property type="match status" value="1"/>
</dbReference>
<evidence type="ECO:0000256" key="3">
    <source>
        <dbReference type="ARBA" id="ARBA00022448"/>
    </source>
</evidence>
<comment type="caution">
    <text evidence="7">The sequence shown here is derived from an EMBL/GenBank/DDBJ whole genome shotgun (WGS) entry which is preliminary data.</text>
</comment>
<dbReference type="GO" id="GO:1901678">
    <property type="term" value="P:iron coordination entity transport"/>
    <property type="evidence" value="ECO:0007669"/>
    <property type="project" value="UniProtKB-ARBA"/>
</dbReference>
<organism evidence="7 8">
    <name type="scientific">Endobacterium cereale</name>
    <dbReference type="NCBI Taxonomy" id="2663029"/>
    <lineage>
        <taxon>Bacteria</taxon>
        <taxon>Pseudomonadati</taxon>
        <taxon>Pseudomonadota</taxon>
        <taxon>Alphaproteobacteria</taxon>
        <taxon>Hyphomicrobiales</taxon>
        <taxon>Rhizobiaceae</taxon>
        <taxon>Endobacterium</taxon>
    </lineage>
</organism>
<dbReference type="PRINTS" id="PR01715">
    <property type="entry name" value="FERRIBNDNGPP"/>
</dbReference>
<proteinExistence type="inferred from homology"/>
<keyword evidence="4" id="KW-0406">Ion transport</keyword>
<feature type="domain" description="Fe/B12 periplasmic-binding" evidence="6">
    <location>
        <begin position="18"/>
        <end position="274"/>
    </location>
</feature>
<evidence type="ECO:0000256" key="1">
    <source>
        <dbReference type="ARBA" id="ARBA00004196"/>
    </source>
</evidence>
<evidence type="ECO:0000259" key="6">
    <source>
        <dbReference type="PROSITE" id="PS50983"/>
    </source>
</evidence>
<name>A0A6A8A6Q2_9HYPH</name>
<dbReference type="PANTHER" id="PTHR30532:SF1">
    <property type="entry name" value="IRON(3+)-HYDROXAMATE-BINDING PROTEIN FHUD"/>
    <property type="match status" value="1"/>
</dbReference>
<dbReference type="Gene3D" id="3.40.50.1980">
    <property type="entry name" value="Nitrogenase molybdenum iron protein domain"/>
    <property type="match status" value="2"/>
</dbReference>
<keyword evidence="5" id="KW-0732">Signal</keyword>
<evidence type="ECO:0000256" key="5">
    <source>
        <dbReference type="ARBA" id="ARBA00022729"/>
    </source>
</evidence>
<accession>A0A6A8A6Q2</accession>
<keyword evidence="4" id="KW-0410">Iron transport</keyword>
<comment type="similarity">
    <text evidence="2">Belongs to the bacterial solute-binding protein 8 family.</text>
</comment>